<gene>
    <name evidence="1" type="ORF">ALC56_11257</name>
</gene>
<keyword evidence="2" id="KW-1185">Reference proteome</keyword>
<accession>A0A195F194</accession>
<protein>
    <submittedName>
        <fullName evidence="1">Uncharacterized protein</fullName>
    </submittedName>
</protein>
<sequence>MYVSQSGIVRGAFIGERRVRD</sequence>
<evidence type="ECO:0000313" key="2">
    <source>
        <dbReference type="Proteomes" id="UP000078541"/>
    </source>
</evidence>
<dbReference type="EMBL" id="KQ981864">
    <property type="protein sequence ID" value="KYN34151.1"/>
    <property type="molecule type" value="Genomic_DNA"/>
</dbReference>
<evidence type="ECO:0000313" key="1">
    <source>
        <dbReference type="EMBL" id="KYN34151.1"/>
    </source>
</evidence>
<reference evidence="1 2" key="1">
    <citation type="submission" date="2016-03" db="EMBL/GenBank/DDBJ databases">
        <title>Trachymyrmex septentrionalis WGS genome.</title>
        <authorList>
            <person name="Nygaard S."/>
            <person name="Hu H."/>
            <person name="Boomsma J."/>
            <person name="Zhang G."/>
        </authorList>
    </citation>
    <scope>NUCLEOTIDE SEQUENCE [LARGE SCALE GENOMIC DNA]</scope>
    <source>
        <strain evidence="1">Tsep2-gDNA-1</strain>
        <tissue evidence="1">Whole body</tissue>
    </source>
</reference>
<dbReference type="Proteomes" id="UP000078541">
    <property type="component" value="Unassembled WGS sequence"/>
</dbReference>
<dbReference type="AlphaFoldDB" id="A0A195F194"/>
<proteinExistence type="predicted"/>
<organism evidence="1 2">
    <name type="scientific">Trachymyrmex septentrionalis</name>
    <dbReference type="NCBI Taxonomy" id="34720"/>
    <lineage>
        <taxon>Eukaryota</taxon>
        <taxon>Metazoa</taxon>
        <taxon>Ecdysozoa</taxon>
        <taxon>Arthropoda</taxon>
        <taxon>Hexapoda</taxon>
        <taxon>Insecta</taxon>
        <taxon>Pterygota</taxon>
        <taxon>Neoptera</taxon>
        <taxon>Endopterygota</taxon>
        <taxon>Hymenoptera</taxon>
        <taxon>Apocrita</taxon>
        <taxon>Aculeata</taxon>
        <taxon>Formicoidea</taxon>
        <taxon>Formicidae</taxon>
        <taxon>Myrmicinae</taxon>
        <taxon>Trachymyrmex</taxon>
    </lineage>
</organism>
<name>A0A195F194_9HYME</name>